<name>A0A8X6Y859_9ARAC</name>
<organism evidence="1 2">
    <name type="scientific">Trichonephila inaurata madagascariensis</name>
    <dbReference type="NCBI Taxonomy" id="2747483"/>
    <lineage>
        <taxon>Eukaryota</taxon>
        <taxon>Metazoa</taxon>
        <taxon>Ecdysozoa</taxon>
        <taxon>Arthropoda</taxon>
        <taxon>Chelicerata</taxon>
        <taxon>Arachnida</taxon>
        <taxon>Araneae</taxon>
        <taxon>Araneomorphae</taxon>
        <taxon>Entelegynae</taxon>
        <taxon>Araneoidea</taxon>
        <taxon>Nephilidae</taxon>
        <taxon>Trichonephila</taxon>
        <taxon>Trichonephila inaurata</taxon>
    </lineage>
</organism>
<proteinExistence type="predicted"/>
<sequence>MSRMVKLLPLELGEFDECDPGDMWTSVVMEKNLPLCPLPGLLFLINLRRLWSVSQYTLELMVLLCSRNLISSVKWIALFIKASALTYACGHPGKLRSTPWIFRYVLL</sequence>
<evidence type="ECO:0000313" key="2">
    <source>
        <dbReference type="Proteomes" id="UP000886998"/>
    </source>
</evidence>
<comment type="caution">
    <text evidence="1">The sequence shown here is derived from an EMBL/GenBank/DDBJ whole genome shotgun (WGS) entry which is preliminary data.</text>
</comment>
<evidence type="ECO:0000313" key="1">
    <source>
        <dbReference type="EMBL" id="GFY67900.1"/>
    </source>
</evidence>
<accession>A0A8X6Y859</accession>
<dbReference type="EMBL" id="BMAV01016813">
    <property type="protein sequence ID" value="GFY67900.1"/>
    <property type="molecule type" value="Genomic_DNA"/>
</dbReference>
<dbReference type="AlphaFoldDB" id="A0A8X6Y859"/>
<gene>
    <name evidence="1" type="ORF">TNIN_471151</name>
</gene>
<keyword evidence="2" id="KW-1185">Reference proteome</keyword>
<protein>
    <submittedName>
        <fullName evidence="1">Uncharacterized protein</fullName>
    </submittedName>
</protein>
<dbReference type="Proteomes" id="UP000886998">
    <property type="component" value="Unassembled WGS sequence"/>
</dbReference>
<reference evidence="1" key="1">
    <citation type="submission" date="2020-08" db="EMBL/GenBank/DDBJ databases">
        <title>Multicomponent nature underlies the extraordinary mechanical properties of spider dragline silk.</title>
        <authorList>
            <person name="Kono N."/>
            <person name="Nakamura H."/>
            <person name="Mori M."/>
            <person name="Yoshida Y."/>
            <person name="Ohtoshi R."/>
            <person name="Malay A.D."/>
            <person name="Moran D.A.P."/>
            <person name="Tomita M."/>
            <person name="Numata K."/>
            <person name="Arakawa K."/>
        </authorList>
    </citation>
    <scope>NUCLEOTIDE SEQUENCE</scope>
</reference>